<dbReference type="InterPro" id="IPR058285">
    <property type="entry name" value="DUF7979"/>
</dbReference>
<proteinExistence type="predicted"/>
<protein>
    <recommendedName>
        <fullName evidence="1">DUF7979 domain-containing protein</fullName>
    </recommendedName>
</protein>
<evidence type="ECO:0000313" key="2">
    <source>
        <dbReference type="EMBL" id="MBX0303573.1"/>
    </source>
</evidence>
<dbReference type="EMBL" id="RKLQ01000001">
    <property type="protein sequence ID" value="MBX0303573.1"/>
    <property type="molecule type" value="Genomic_DNA"/>
</dbReference>
<gene>
    <name evidence="2" type="ORF">EGD98_07795</name>
</gene>
<dbReference type="RefSeq" id="WP_220587772.1">
    <property type="nucleotide sequence ID" value="NZ_RKLQ01000001.1"/>
</dbReference>
<dbReference type="Pfam" id="PF25934">
    <property type="entry name" value="DUF7979"/>
    <property type="match status" value="1"/>
</dbReference>
<dbReference type="Proteomes" id="UP000783863">
    <property type="component" value="Unassembled WGS sequence"/>
</dbReference>
<keyword evidence="3" id="KW-1185">Reference proteome</keyword>
<evidence type="ECO:0000259" key="1">
    <source>
        <dbReference type="Pfam" id="PF25934"/>
    </source>
</evidence>
<reference evidence="2" key="1">
    <citation type="submission" date="2021-06" db="EMBL/GenBank/DDBJ databases">
        <title>Halomicroarcula sp. F24A a new haloarchaeum isolated from saline soil.</title>
        <authorList>
            <person name="Duran-Viseras A."/>
            <person name="Sanchez-Porro C."/>
            <person name="Ventosa A."/>
        </authorList>
    </citation>
    <scope>NUCLEOTIDE SEQUENCE</scope>
    <source>
        <strain evidence="2">F24A</strain>
    </source>
</reference>
<evidence type="ECO:0000313" key="3">
    <source>
        <dbReference type="Proteomes" id="UP000783863"/>
    </source>
</evidence>
<feature type="domain" description="DUF7979" evidence="1">
    <location>
        <begin position="31"/>
        <end position="97"/>
    </location>
</feature>
<comment type="caution">
    <text evidence="2">The sequence shown here is derived from an EMBL/GenBank/DDBJ whole genome shotgun (WGS) entry which is preliminary data.</text>
</comment>
<name>A0A8J7YHI5_9EURY</name>
<dbReference type="AlphaFoldDB" id="A0A8J7YHI5"/>
<sequence length="102" mass="11845">MAPRRLCAGVPRRRWRDIYRSRRAERTRHAAYLDVEPAEGNVSANETVAFEELSPAQQELFERARNSSELVEIPGDLDYTVFAENRYVHYQNRTYEVAVAVS</sequence>
<accession>A0A8J7YHI5</accession>
<organism evidence="2 3">
    <name type="scientific">Haloarcula salinisoli</name>
    <dbReference type="NCBI Taxonomy" id="2487746"/>
    <lineage>
        <taxon>Archaea</taxon>
        <taxon>Methanobacteriati</taxon>
        <taxon>Methanobacteriota</taxon>
        <taxon>Stenosarchaea group</taxon>
        <taxon>Halobacteria</taxon>
        <taxon>Halobacteriales</taxon>
        <taxon>Haloarculaceae</taxon>
        <taxon>Haloarcula</taxon>
    </lineage>
</organism>